<dbReference type="InterPro" id="IPR050194">
    <property type="entry name" value="Glycosyltransferase_grp1"/>
</dbReference>
<dbReference type="PANTHER" id="PTHR45947:SF3">
    <property type="entry name" value="SULFOQUINOVOSYL TRANSFERASE SQD2"/>
    <property type="match status" value="1"/>
</dbReference>
<evidence type="ECO:0000313" key="5">
    <source>
        <dbReference type="EMBL" id="KIW07160.1"/>
    </source>
</evidence>
<evidence type="ECO:0008006" key="7">
    <source>
        <dbReference type="Google" id="ProtNLM"/>
    </source>
</evidence>
<organism evidence="5 6">
    <name type="scientific">Verruconis gallopava</name>
    <dbReference type="NCBI Taxonomy" id="253628"/>
    <lineage>
        <taxon>Eukaryota</taxon>
        <taxon>Fungi</taxon>
        <taxon>Dikarya</taxon>
        <taxon>Ascomycota</taxon>
        <taxon>Pezizomycotina</taxon>
        <taxon>Dothideomycetes</taxon>
        <taxon>Pleosporomycetidae</taxon>
        <taxon>Venturiales</taxon>
        <taxon>Sympoventuriaceae</taxon>
        <taxon>Verruconis</taxon>
    </lineage>
</organism>
<feature type="domain" description="Glycosyl transferase family 1" evidence="3">
    <location>
        <begin position="238"/>
        <end position="400"/>
    </location>
</feature>
<dbReference type="InParanoid" id="A0A0D2AKS5"/>
<evidence type="ECO:0000256" key="1">
    <source>
        <dbReference type="ARBA" id="ARBA00022676"/>
    </source>
</evidence>
<dbReference type="PANTHER" id="PTHR45947">
    <property type="entry name" value="SULFOQUINOVOSYL TRANSFERASE SQD2"/>
    <property type="match status" value="1"/>
</dbReference>
<dbReference type="Proteomes" id="UP000053259">
    <property type="component" value="Unassembled WGS sequence"/>
</dbReference>
<keyword evidence="2" id="KW-0472">Membrane</keyword>
<dbReference type="Pfam" id="PF13439">
    <property type="entry name" value="Glyco_transf_4"/>
    <property type="match status" value="1"/>
</dbReference>
<accession>A0A0D2AKS5</accession>
<dbReference type="RefSeq" id="XP_016217029.1">
    <property type="nucleotide sequence ID" value="XM_016355013.1"/>
</dbReference>
<dbReference type="OrthoDB" id="512920at2759"/>
<dbReference type="AlphaFoldDB" id="A0A0D2AKS5"/>
<dbReference type="GO" id="GO:0016757">
    <property type="term" value="F:glycosyltransferase activity"/>
    <property type="evidence" value="ECO:0007669"/>
    <property type="project" value="UniProtKB-KW"/>
</dbReference>
<keyword evidence="6" id="KW-1185">Reference proteome</keyword>
<dbReference type="STRING" id="253628.A0A0D2AKS5"/>
<evidence type="ECO:0000313" key="6">
    <source>
        <dbReference type="Proteomes" id="UP000053259"/>
    </source>
</evidence>
<dbReference type="InterPro" id="IPR001296">
    <property type="entry name" value="Glyco_trans_1"/>
</dbReference>
<sequence>MACIPLPISTMTYQKSVDVANVEELYDEEFPEALRGKRVAVFSESLGPINGVSRTTTQIIRYLQANGMELKLIAPHYSGESKRPALAIGPVRRLGGMPLPYSPELSVAYPFRFDRVCGQFKPDIVYLASPASVGFQAMLQLRCLANPPPVIGNFQTDLSAYSDILFPSPMDSYAVWLLRLVEGYLYSHESVKAIFYPSNPVAEYMAEAGVQRNKMVHLGRGVDTELFTPRRRDEGYRRELAPSGEIILVCVGRLAPEKGFGYLAKVAQRLAQLQVPFKLVITGGNRNPAVEEEVRGFFAPIRDRVVFTGFLEGAALARIYASADIFLHCSVTETFGLVVLEAMACGVPVIARDAGGPSEIVRNGISGYLVDQDDLELFVEKTVYLITNTESRQRMSKASRAIAEKTTWKRINNRVAWQILQTLQEQEAASNLYDRSYSRQSLAWCRALVGTIYVELKINLAMLLINLFWIIAVIPLLIHGNLAFPRNRQTSGAQVFPALPPTVTRPTTKRATP</sequence>
<keyword evidence="1" id="KW-0328">Glycosyltransferase</keyword>
<name>A0A0D2AKS5_9PEZI</name>
<dbReference type="CDD" id="cd03814">
    <property type="entry name" value="GT4-like"/>
    <property type="match status" value="1"/>
</dbReference>
<feature type="transmembrane region" description="Helical" evidence="2">
    <location>
        <begin position="458"/>
        <end position="478"/>
    </location>
</feature>
<dbReference type="InterPro" id="IPR028098">
    <property type="entry name" value="Glyco_trans_4-like_N"/>
</dbReference>
<dbReference type="VEuPathDB" id="FungiDB:PV09_02029"/>
<evidence type="ECO:0000259" key="3">
    <source>
        <dbReference type="Pfam" id="PF00534"/>
    </source>
</evidence>
<dbReference type="HOGENOM" id="CLU_009583_23_0_1"/>
<dbReference type="SUPFAM" id="SSF53756">
    <property type="entry name" value="UDP-Glycosyltransferase/glycogen phosphorylase"/>
    <property type="match status" value="1"/>
</dbReference>
<feature type="domain" description="Glycosyltransferase subfamily 4-like N-terminal" evidence="4">
    <location>
        <begin position="49"/>
        <end position="225"/>
    </location>
</feature>
<keyword evidence="2" id="KW-1133">Transmembrane helix</keyword>
<dbReference type="Gene3D" id="3.40.50.2000">
    <property type="entry name" value="Glycogen Phosphorylase B"/>
    <property type="match status" value="2"/>
</dbReference>
<dbReference type="Pfam" id="PF00534">
    <property type="entry name" value="Glycos_transf_1"/>
    <property type="match status" value="1"/>
</dbReference>
<dbReference type="EMBL" id="KN847533">
    <property type="protein sequence ID" value="KIW07160.1"/>
    <property type="molecule type" value="Genomic_DNA"/>
</dbReference>
<dbReference type="GeneID" id="27310002"/>
<keyword evidence="2" id="KW-0812">Transmembrane</keyword>
<keyword evidence="1" id="KW-0808">Transferase</keyword>
<reference evidence="5 6" key="1">
    <citation type="submission" date="2015-01" db="EMBL/GenBank/DDBJ databases">
        <title>The Genome Sequence of Ochroconis gallopava CBS43764.</title>
        <authorList>
            <consortium name="The Broad Institute Genomics Platform"/>
            <person name="Cuomo C."/>
            <person name="de Hoog S."/>
            <person name="Gorbushina A."/>
            <person name="Stielow B."/>
            <person name="Teixiera M."/>
            <person name="Abouelleil A."/>
            <person name="Chapman S.B."/>
            <person name="Priest M."/>
            <person name="Young S.K."/>
            <person name="Wortman J."/>
            <person name="Nusbaum C."/>
            <person name="Birren B."/>
        </authorList>
    </citation>
    <scope>NUCLEOTIDE SEQUENCE [LARGE SCALE GENOMIC DNA]</scope>
    <source>
        <strain evidence="5 6">CBS 43764</strain>
    </source>
</reference>
<protein>
    <recommendedName>
        <fullName evidence="7">Glycosyl transferase family 1 domain-containing protein</fullName>
    </recommendedName>
</protein>
<gene>
    <name evidence="5" type="ORF">PV09_02029</name>
</gene>
<evidence type="ECO:0000259" key="4">
    <source>
        <dbReference type="Pfam" id="PF13439"/>
    </source>
</evidence>
<proteinExistence type="predicted"/>
<evidence type="ECO:0000256" key="2">
    <source>
        <dbReference type="SAM" id="Phobius"/>
    </source>
</evidence>